<keyword evidence="1" id="KW-0472">Membrane</keyword>
<reference evidence="3 4" key="1">
    <citation type="journal article" date="2022" name="Cell">
        <title>Repeat-based holocentromeres influence genome architecture and karyotype evolution.</title>
        <authorList>
            <person name="Hofstatter P.G."/>
            <person name="Thangavel G."/>
            <person name="Lux T."/>
            <person name="Neumann P."/>
            <person name="Vondrak T."/>
            <person name="Novak P."/>
            <person name="Zhang M."/>
            <person name="Costa L."/>
            <person name="Castellani M."/>
            <person name="Scott A."/>
            <person name="Toegelov H."/>
            <person name="Fuchs J."/>
            <person name="Mata-Sucre Y."/>
            <person name="Dias Y."/>
            <person name="Vanzela A.L.L."/>
            <person name="Huettel B."/>
            <person name="Almeida C.C.S."/>
            <person name="Simkova H."/>
            <person name="Souza G."/>
            <person name="Pedrosa-Harand A."/>
            <person name="Macas J."/>
            <person name="Mayer K.F.X."/>
            <person name="Houben A."/>
            <person name="Marques A."/>
        </authorList>
    </citation>
    <scope>NUCLEOTIDE SEQUENCE [LARGE SCALE GENOMIC DNA]</scope>
    <source>
        <strain evidence="3">RhyTen1mFocal</strain>
    </source>
</reference>
<dbReference type="SUPFAM" id="SSF117070">
    <property type="entry name" value="LEA14-like"/>
    <property type="match status" value="1"/>
</dbReference>
<evidence type="ECO:0000313" key="3">
    <source>
        <dbReference type="EMBL" id="KAJ3701791.1"/>
    </source>
</evidence>
<dbReference type="Proteomes" id="UP001210211">
    <property type="component" value="Unassembled WGS sequence"/>
</dbReference>
<evidence type="ECO:0000313" key="4">
    <source>
        <dbReference type="Proteomes" id="UP001210211"/>
    </source>
</evidence>
<feature type="transmembrane region" description="Helical" evidence="1">
    <location>
        <begin position="61"/>
        <end position="87"/>
    </location>
</feature>
<proteinExistence type="predicted"/>
<dbReference type="PANTHER" id="PTHR31852">
    <property type="entry name" value="LATE EMBRYOGENESIS ABUNDANT (LEA) HYDROXYPROLINE-RICH GLYCOPROTEIN FAMILY"/>
    <property type="match status" value="1"/>
</dbReference>
<sequence length="250" mass="27632">MKPVQVQTYSCHYTHSKFTMADYMKKEQEKPLSFYSPSVHPTNDASITSVSLKFYVNRRHIIYFCACSTTITATLGLLILILSFTLFKVRDPTLTMNSIKVYNFNINVSMGQKNFVSANVTLVGDISIKNPNIVSFKFDRTVTEFYYHEETLGVAYAPAGQLGARNATRLNVTLDVLADRIVEDTNATANALFDGELGLTSYTSVNGRVSVFGLYKKELNVGLNCSIVLGVSILAVDIKSTTCLANDLKG</sequence>
<feature type="domain" description="Late embryogenesis abundant protein LEA-2 subgroup" evidence="2">
    <location>
        <begin position="126"/>
        <end position="226"/>
    </location>
</feature>
<dbReference type="AlphaFoldDB" id="A0AAD5ZPQ2"/>
<dbReference type="Pfam" id="PF03168">
    <property type="entry name" value="LEA_2"/>
    <property type="match status" value="1"/>
</dbReference>
<dbReference type="EMBL" id="JAMRDG010000001">
    <property type="protein sequence ID" value="KAJ3701791.1"/>
    <property type="molecule type" value="Genomic_DNA"/>
</dbReference>
<organism evidence="3 4">
    <name type="scientific">Rhynchospora tenuis</name>
    <dbReference type="NCBI Taxonomy" id="198213"/>
    <lineage>
        <taxon>Eukaryota</taxon>
        <taxon>Viridiplantae</taxon>
        <taxon>Streptophyta</taxon>
        <taxon>Embryophyta</taxon>
        <taxon>Tracheophyta</taxon>
        <taxon>Spermatophyta</taxon>
        <taxon>Magnoliopsida</taxon>
        <taxon>Liliopsida</taxon>
        <taxon>Poales</taxon>
        <taxon>Cyperaceae</taxon>
        <taxon>Cyperoideae</taxon>
        <taxon>Rhynchosporeae</taxon>
        <taxon>Rhynchospora</taxon>
    </lineage>
</organism>
<name>A0AAD5ZPQ2_9POAL</name>
<accession>A0AAD5ZPQ2</accession>
<dbReference type="InterPro" id="IPR004864">
    <property type="entry name" value="LEA_2"/>
</dbReference>
<evidence type="ECO:0000256" key="1">
    <source>
        <dbReference type="SAM" id="Phobius"/>
    </source>
</evidence>
<keyword evidence="1" id="KW-0812">Transmembrane</keyword>
<gene>
    <name evidence="3" type="ORF">LUZ61_005496</name>
</gene>
<comment type="caution">
    <text evidence="3">The sequence shown here is derived from an EMBL/GenBank/DDBJ whole genome shotgun (WGS) entry which is preliminary data.</text>
</comment>
<dbReference type="Gene3D" id="2.60.40.1820">
    <property type="match status" value="1"/>
</dbReference>
<keyword evidence="4" id="KW-1185">Reference proteome</keyword>
<keyword evidence="1" id="KW-1133">Transmembrane helix</keyword>
<evidence type="ECO:0000259" key="2">
    <source>
        <dbReference type="Pfam" id="PF03168"/>
    </source>
</evidence>
<protein>
    <recommendedName>
        <fullName evidence="2">Late embryogenesis abundant protein LEA-2 subgroup domain-containing protein</fullName>
    </recommendedName>
</protein>
<dbReference type="InterPro" id="IPR055301">
    <property type="entry name" value="Lea14-like_2"/>
</dbReference>